<feature type="domain" description="N-acetyltransferase" evidence="3">
    <location>
        <begin position="7"/>
        <end position="151"/>
    </location>
</feature>
<evidence type="ECO:0000256" key="2">
    <source>
        <dbReference type="ARBA" id="ARBA00072224"/>
    </source>
</evidence>
<dbReference type="Gene3D" id="3.40.630.30">
    <property type="match status" value="1"/>
</dbReference>
<dbReference type="SUPFAM" id="SSF55729">
    <property type="entry name" value="Acyl-CoA N-acyltransferases (Nat)"/>
    <property type="match status" value="1"/>
</dbReference>
<reference evidence="4 5" key="1">
    <citation type="submission" date="2018-12" db="EMBL/GenBank/DDBJ databases">
        <title>Genomic taxonomy of the Vibrionaceae family.</title>
        <authorList>
            <person name="Gomez-Gil B."/>
            <person name="Enciso-Ibarra K."/>
        </authorList>
    </citation>
    <scope>NUCLEOTIDE SEQUENCE [LARGE SCALE GENOMIC DNA]</scope>
    <source>
        <strain evidence="4 5">CAIM 594</strain>
    </source>
</reference>
<keyword evidence="4" id="KW-0808">Transferase</keyword>
<keyword evidence="5" id="KW-1185">Reference proteome</keyword>
<evidence type="ECO:0000259" key="3">
    <source>
        <dbReference type="PROSITE" id="PS51186"/>
    </source>
</evidence>
<dbReference type="InterPro" id="IPR016181">
    <property type="entry name" value="Acyl_CoA_acyltransferase"/>
</dbReference>
<dbReference type="PROSITE" id="PS51186">
    <property type="entry name" value="GNAT"/>
    <property type="match status" value="1"/>
</dbReference>
<evidence type="ECO:0000313" key="4">
    <source>
        <dbReference type="EMBL" id="RSD30411.1"/>
    </source>
</evidence>
<accession>A0A427U193</accession>
<dbReference type="Proteomes" id="UP000269041">
    <property type="component" value="Unassembled WGS sequence"/>
</dbReference>
<dbReference type="AlphaFoldDB" id="A0A427U193"/>
<dbReference type="InterPro" id="IPR000182">
    <property type="entry name" value="GNAT_dom"/>
</dbReference>
<organism evidence="4 5">
    <name type="scientific">Vibrio pectenicida</name>
    <dbReference type="NCBI Taxonomy" id="62763"/>
    <lineage>
        <taxon>Bacteria</taxon>
        <taxon>Pseudomonadati</taxon>
        <taxon>Pseudomonadota</taxon>
        <taxon>Gammaproteobacteria</taxon>
        <taxon>Vibrionales</taxon>
        <taxon>Vibrionaceae</taxon>
        <taxon>Vibrio</taxon>
    </lineage>
</organism>
<dbReference type="GO" id="GO:0016747">
    <property type="term" value="F:acyltransferase activity, transferring groups other than amino-acyl groups"/>
    <property type="evidence" value="ECO:0007669"/>
    <property type="project" value="InterPro"/>
</dbReference>
<dbReference type="CDD" id="cd04301">
    <property type="entry name" value="NAT_SF"/>
    <property type="match status" value="1"/>
</dbReference>
<gene>
    <name evidence="4" type="ORF">EJA03_14000</name>
</gene>
<name>A0A427U193_9VIBR</name>
<dbReference type="RefSeq" id="WP_125322363.1">
    <property type="nucleotide sequence ID" value="NZ_AP024889.1"/>
</dbReference>
<evidence type="ECO:0000313" key="5">
    <source>
        <dbReference type="Proteomes" id="UP000269041"/>
    </source>
</evidence>
<evidence type="ECO:0000256" key="1">
    <source>
        <dbReference type="ARBA" id="ARBA00009623"/>
    </source>
</evidence>
<comment type="caution">
    <text evidence="4">The sequence shown here is derived from an EMBL/GenBank/DDBJ whole genome shotgun (WGS) entry which is preliminary data.</text>
</comment>
<comment type="similarity">
    <text evidence="1">Belongs to the UPF0039 (ElaA) family.</text>
</comment>
<sequence length="152" mass="17431">MISWQLLTFEQLTTKQLYQVLKLRVDVFVVEQACPYPELDEKDCYSHVHHLLGSINGELIAYARLLPQNVCYQSVNIGRVATAKTHRGAGLGHSLIKKAITESHRLWPNEDIEIGAQAHLESYYNQHGFERTSNTYLEDGIPHIDMKLSQKR</sequence>
<protein>
    <recommendedName>
        <fullName evidence="2">Protein ElaA</fullName>
    </recommendedName>
</protein>
<dbReference type="Pfam" id="PF13673">
    <property type="entry name" value="Acetyltransf_10"/>
    <property type="match status" value="1"/>
</dbReference>
<dbReference type="OrthoDB" id="9796171at2"/>
<dbReference type="FunFam" id="3.40.630.30:FF:000035">
    <property type="entry name" value="GNAT family N-acetyltransferase"/>
    <property type="match status" value="1"/>
</dbReference>
<proteinExistence type="inferred from homology"/>
<dbReference type="EMBL" id="RSFA01000068">
    <property type="protein sequence ID" value="RSD30411.1"/>
    <property type="molecule type" value="Genomic_DNA"/>
</dbReference>